<dbReference type="EMBL" id="NXEJ01000003">
    <property type="protein sequence ID" value="POO52931.1"/>
    <property type="molecule type" value="Genomic_DNA"/>
</dbReference>
<dbReference type="Gene3D" id="2.160.20.80">
    <property type="entry name" value="E3 ubiquitin-protein ligase SopA"/>
    <property type="match status" value="1"/>
</dbReference>
<evidence type="ECO:0008006" key="3">
    <source>
        <dbReference type="Google" id="ProtNLM"/>
    </source>
</evidence>
<dbReference type="Proteomes" id="UP000237447">
    <property type="component" value="Unassembled WGS sequence"/>
</dbReference>
<protein>
    <recommendedName>
        <fullName evidence="3">Pentapeptide repeat-containing protein</fullName>
    </recommendedName>
</protein>
<dbReference type="InterPro" id="IPR001646">
    <property type="entry name" value="5peptide_repeat"/>
</dbReference>
<dbReference type="AlphaFoldDB" id="A0AAE5RZV3"/>
<evidence type="ECO:0000313" key="2">
    <source>
        <dbReference type="Proteomes" id="UP000237447"/>
    </source>
</evidence>
<evidence type="ECO:0000313" key="1">
    <source>
        <dbReference type="EMBL" id="POO52931.1"/>
    </source>
</evidence>
<sequence length="50" mass="5315">MARDDLNLSSSQFQNINLSGVTFSNCRLSGATLGGVPLEIVAAYRKSQIA</sequence>
<organism evidence="1 2">
    <name type="scientific">Agrobacterium rosae</name>
    <dbReference type="NCBI Taxonomy" id="1972867"/>
    <lineage>
        <taxon>Bacteria</taxon>
        <taxon>Pseudomonadati</taxon>
        <taxon>Pseudomonadota</taxon>
        <taxon>Alphaproteobacteria</taxon>
        <taxon>Hyphomicrobiales</taxon>
        <taxon>Rhizobiaceae</taxon>
        <taxon>Rhizobium/Agrobacterium group</taxon>
        <taxon>Agrobacterium</taxon>
    </lineage>
</organism>
<dbReference type="SUPFAM" id="SSF141571">
    <property type="entry name" value="Pentapeptide repeat-like"/>
    <property type="match status" value="1"/>
</dbReference>
<proteinExistence type="predicted"/>
<comment type="caution">
    <text evidence="1">The sequence shown here is derived from an EMBL/GenBank/DDBJ whole genome shotgun (WGS) entry which is preliminary data.</text>
</comment>
<name>A0AAE5RZV3_9HYPH</name>
<reference evidence="1 2" key="1">
    <citation type="journal article" date="2018" name="Syst. Appl. Microbiol.">
        <title>Agrobacterium rosae sp. nov., isolated from galls on different agricultural crops.</title>
        <authorList>
            <person name="Kuzmanovic N."/>
            <person name="Pulawska J."/>
            <person name="Smalla K."/>
            <person name="Nesme X."/>
        </authorList>
    </citation>
    <scope>NUCLEOTIDE SEQUENCE [LARGE SCALE GENOMIC DNA]</scope>
    <source>
        <strain evidence="1 2">NCPPB 1650</strain>
    </source>
</reference>
<dbReference type="Pfam" id="PF00805">
    <property type="entry name" value="Pentapeptide"/>
    <property type="match status" value="1"/>
</dbReference>
<accession>A0AAE5RZV3</accession>
<gene>
    <name evidence="1" type="ORF">CPJ18_06725</name>
</gene>